<keyword evidence="3" id="KW-1185">Reference proteome</keyword>
<accession>A0ABN2UQW9</accession>
<comment type="caution">
    <text evidence="2">The sequence shown here is derived from an EMBL/GenBank/DDBJ whole genome shotgun (WGS) entry which is preliminary data.</text>
</comment>
<dbReference type="InterPro" id="IPR053737">
    <property type="entry name" value="Type_II_TA_Toxin"/>
</dbReference>
<dbReference type="Gene3D" id="1.20.120.1870">
    <property type="entry name" value="Fic/DOC protein, Fido domain"/>
    <property type="match status" value="1"/>
</dbReference>
<name>A0ABN2UQW9_9MICO</name>
<evidence type="ECO:0000259" key="1">
    <source>
        <dbReference type="PROSITE" id="PS51459"/>
    </source>
</evidence>
<dbReference type="SUPFAM" id="SSF140931">
    <property type="entry name" value="Fic-like"/>
    <property type="match status" value="1"/>
</dbReference>
<sequence length="132" mass="14427">MTAGREVEYLDPEDVEALLDDEGFHFKDGSRGRNLLLSALAAPMPVFGEEVHPTLEEKAAALLLAVMRNHPLADGNKRLAWFVTVAFLELNDLDLVADDVAETDRFLRKVAAGAIDLDAVAGWVRARISSLV</sequence>
<dbReference type="PANTHER" id="PTHR39426:SF1">
    <property type="entry name" value="HOMOLOGY TO DEATH-ON-CURING PROTEIN OF PHAGE P1"/>
    <property type="match status" value="1"/>
</dbReference>
<feature type="domain" description="Fido" evidence="1">
    <location>
        <begin position="2"/>
        <end position="126"/>
    </location>
</feature>
<dbReference type="InterPro" id="IPR006440">
    <property type="entry name" value="Doc"/>
</dbReference>
<dbReference type="EMBL" id="BAAAPW010000005">
    <property type="protein sequence ID" value="GAA2041756.1"/>
    <property type="molecule type" value="Genomic_DNA"/>
</dbReference>
<organism evidence="2 3">
    <name type="scientific">Agromyces tropicus</name>
    <dbReference type="NCBI Taxonomy" id="555371"/>
    <lineage>
        <taxon>Bacteria</taxon>
        <taxon>Bacillati</taxon>
        <taxon>Actinomycetota</taxon>
        <taxon>Actinomycetes</taxon>
        <taxon>Micrococcales</taxon>
        <taxon>Microbacteriaceae</taxon>
        <taxon>Agromyces</taxon>
    </lineage>
</organism>
<dbReference type="InterPro" id="IPR036597">
    <property type="entry name" value="Fido-like_dom_sf"/>
</dbReference>
<evidence type="ECO:0000313" key="2">
    <source>
        <dbReference type="EMBL" id="GAA2041756.1"/>
    </source>
</evidence>
<dbReference type="RefSeq" id="WP_344376117.1">
    <property type="nucleotide sequence ID" value="NZ_BAAAPW010000005.1"/>
</dbReference>
<evidence type="ECO:0000313" key="3">
    <source>
        <dbReference type="Proteomes" id="UP001501196"/>
    </source>
</evidence>
<dbReference type="NCBIfam" id="TIGR01550">
    <property type="entry name" value="DOC_P1"/>
    <property type="match status" value="1"/>
</dbReference>
<protein>
    <submittedName>
        <fullName evidence="2">Type II toxin-antitoxin system death-on-curing family toxin</fullName>
    </submittedName>
</protein>
<dbReference type="Pfam" id="PF02661">
    <property type="entry name" value="Fic"/>
    <property type="match status" value="1"/>
</dbReference>
<dbReference type="Proteomes" id="UP001501196">
    <property type="component" value="Unassembled WGS sequence"/>
</dbReference>
<dbReference type="PROSITE" id="PS51459">
    <property type="entry name" value="FIDO"/>
    <property type="match status" value="1"/>
</dbReference>
<gene>
    <name evidence="2" type="ORF">GCM10009819_29830</name>
</gene>
<dbReference type="PANTHER" id="PTHR39426">
    <property type="entry name" value="HOMOLOGY TO DEATH-ON-CURING PROTEIN OF PHAGE P1"/>
    <property type="match status" value="1"/>
</dbReference>
<proteinExistence type="predicted"/>
<reference evidence="2 3" key="1">
    <citation type="journal article" date="2019" name="Int. J. Syst. Evol. Microbiol.">
        <title>The Global Catalogue of Microorganisms (GCM) 10K type strain sequencing project: providing services to taxonomists for standard genome sequencing and annotation.</title>
        <authorList>
            <consortium name="The Broad Institute Genomics Platform"/>
            <consortium name="The Broad Institute Genome Sequencing Center for Infectious Disease"/>
            <person name="Wu L."/>
            <person name="Ma J."/>
        </authorList>
    </citation>
    <scope>NUCLEOTIDE SEQUENCE [LARGE SCALE GENOMIC DNA]</scope>
    <source>
        <strain evidence="2 3">JCM 15672</strain>
    </source>
</reference>
<dbReference type="InterPro" id="IPR003812">
    <property type="entry name" value="Fido"/>
</dbReference>